<name>A0A5E4MP41_9HEMI</name>
<feature type="domain" description="Porin" evidence="5">
    <location>
        <begin position="98"/>
        <end position="365"/>
    </location>
</feature>
<dbReference type="Proteomes" id="UP000325440">
    <property type="component" value="Unassembled WGS sequence"/>
</dbReference>
<sequence length="394" mass="44117">MRLTLVLFLFFLLHNNASAKVILDKKIFYTELNGNIDLKFGYAFNQSTFGDKPKEKMSSCPNLSLRYLQRVHPSTQMGFFVKVDSPDVINSRTLDIKELDIGQGYFIIKNKGLGSIEYGRKGLVSQDMLINTSKICAAAGGVSGDWANYANLRGEHKKSDGAGYDKDIVFWVKPNIYSDYNGLKCKSGTSVISYISPEIYNFQFGLSYVPRENNLHYSNLIGAGLSYKGSLSEDISFIAAATGEFAKQNYTDEKECLSNPNCNNQLKHWNLGINVKCFNLNYVFSYGNGGNSGRRVNIVQGKEKKGEVKNTHYINAGIAYHSDFSKLSFTYFASGREIADSGTNELSSYAVSLEYPLFMGTSYYFDAIKFYTKEPKVHNNNSGYVFLAGLKLNF</sequence>
<dbReference type="InterPro" id="IPR033900">
    <property type="entry name" value="Gram_neg_porin_domain"/>
</dbReference>
<dbReference type="Pfam" id="PF13609">
    <property type="entry name" value="Porin_4"/>
    <property type="match status" value="1"/>
</dbReference>
<dbReference type="GO" id="GO:0005741">
    <property type="term" value="C:mitochondrial outer membrane"/>
    <property type="evidence" value="ECO:0007669"/>
    <property type="project" value="UniProtKB-SubCell"/>
</dbReference>
<keyword evidence="4" id="KW-0732">Signal</keyword>
<organism evidence="6 7">
    <name type="scientific">Cinara cedri</name>
    <dbReference type="NCBI Taxonomy" id="506608"/>
    <lineage>
        <taxon>Eukaryota</taxon>
        <taxon>Metazoa</taxon>
        <taxon>Ecdysozoa</taxon>
        <taxon>Arthropoda</taxon>
        <taxon>Hexapoda</taxon>
        <taxon>Insecta</taxon>
        <taxon>Pterygota</taxon>
        <taxon>Neoptera</taxon>
        <taxon>Paraneoptera</taxon>
        <taxon>Hemiptera</taxon>
        <taxon>Sternorrhyncha</taxon>
        <taxon>Aphidomorpha</taxon>
        <taxon>Aphidoidea</taxon>
        <taxon>Aphididae</taxon>
        <taxon>Lachninae</taxon>
        <taxon>Cinara</taxon>
    </lineage>
</organism>
<evidence type="ECO:0000256" key="3">
    <source>
        <dbReference type="ARBA" id="ARBA00022787"/>
    </source>
</evidence>
<reference evidence="6 7" key="1">
    <citation type="submission" date="2019-08" db="EMBL/GenBank/DDBJ databases">
        <authorList>
            <person name="Alioto T."/>
            <person name="Alioto T."/>
            <person name="Gomez Garrido J."/>
        </authorList>
    </citation>
    <scope>NUCLEOTIDE SEQUENCE [LARGE SCALE GENOMIC DNA]</scope>
</reference>
<evidence type="ECO:0000313" key="7">
    <source>
        <dbReference type="Proteomes" id="UP000325440"/>
    </source>
</evidence>
<dbReference type="GO" id="GO:0015288">
    <property type="term" value="F:porin activity"/>
    <property type="evidence" value="ECO:0007669"/>
    <property type="project" value="InterPro"/>
</dbReference>
<dbReference type="SUPFAM" id="SSF56935">
    <property type="entry name" value="Porins"/>
    <property type="match status" value="1"/>
</dbReference>
<feature type="signal peptide" evidence="4">
    <location>
        <begin position="1"/>
        <end position="19"/>
    </location>
</feature>
<accession>A0A5E4MP41</accession>
<evidence type="ECO:0000313" key="6">
    <source>
        <dbReference type="EMBL" id="VVC31122.1"/>
    </source>
</evidence>
<comment type="subcellular location">
    <subcellularLocation>
        <location evidence="1">Mitochondrion outer membrane</location>
    </subcellularLocation>
</comment>
<proteinExistence type="predicted"/>
<evidence type="ECO:0000256" key="4">
    <source>
        <dbReference type="SAM" id="SignalP"/>
    </source>
</evidence>
<keyword evidence="3" id="KW-1000">Mitochondrion outer membrane</keyword>
<dbReference type="Gene3D" id="2.40.160.10">
    <property type="entry name" value="Porin"/>
    <property type="match status" value="1"/>
</dbReference>
<evidence type="ECO:0000259" key="5">
    <source>
        <dbReference type="Pfam" id="PF13609"/>
    </source>
</evidence>
<evidence type="ECO:0000256" key="1">
    <source>
        <dbReference type="ARBA" id="ARBA00004294"/>
    </source>
</evidence>
<protein>
    <recommendedName>
        <fullName evidence="5">Porin domain-containing protein</fullName>
    </recommendedName>
</protein>
<gene>
    <name evidence="6" type="ORF">CINCED_3A002198</name>
</gene>
<dbReference type="AlphaFoldDB" id="A0A5E4MP41"/>
<keyword evidence="2" id="KW-0812">Transmembrane</keyword>
<keyword evidence="2" id="KW-1134">Transmembrane beta strand</keyword>
<feature type="chain" id="PRO_5022866592" description="Porin domain-containing protein" evidence="4">
    <location>
        <begin position="20"/>
        <end position="394"/>
    </location>
</feature>
<dbReference type="OrthoDB" id="8214159at2759"/>
<evidence type="ECO:0000256" key="2">
    <source>
        <dbReference type="ARBA" id="ARBA00022452"/>
    </source>
</evidence>
<keyword evidence="7" id="KW-1185">Reference proteome</keyword>
<dbReference type="InterPro" id="IPR023614">
    <property type="entry name" value="Porin_dom_sf"/>
</dbReference>
<keyword evidence="2" id="KW-0472">Membrane</keyword>
<dbReference type="EMBL" id="CABPRJ010000590">
    <property type="protein sequence ID" value="VVC31122.1"/>
    <property type="molecule type" value="Genomic_DNA"/>
</dbReference>
<keyword evidence="3" id="KW-0496">Mitochondrion</keyword>